<reference evidence="2" key="1">
    <citation type="submission" date="2020-11" db="EMBL/GenBank/DDBJ databases">
        <title>Sequencing the genomes of 1000 actinobacteria strains.</title>
        <authorList>
            <person name="Klenk H.-P."/>
        </authorList>
    </citation>
    <scope>NUCLEOTIDE SEQUENCE</scope>
    <source>
        <strain evidence="2">DSM 45356</strain>
    </source>
</reference>
<gene>
    <name evidence="2" type="ORF">IW245_002761</name>
</gene>
<dbReference type="EMBL" id="JADOUF010000001">
    <property type="protein sequence ID" value="MBG6136567.1"/>
    <property type="molecule type" value="Genomic_DNA"/>
</dbReference>
<evidence type="ECO:0000313" key="2">
    <source>
        <dbReference type="EMBL" id="MBG6136567.1"/>
    </source>
</evidence>
<proteinExistence type="predicted"/>
<keyword evidence="3" id="KW-1185">Reference proteome</keyword>
<organism evidence="2 3">
    <name type="scientific">Longispora fulva</name>
    <dbReference type="NCBI Taxonomy" id="619741"/>
    <lineage>
        <taxon>Bacteria</taxon>
        <taxon>Bacillati</taxon>
        <taxon>Actinomycetota</taxon>
        <taxon>Actinomycetes</taxon>
        <taxon>Micromonosporales</taxon>
        <taxon>Micromonosporaceae</taxon>
        <taxon>Longispora</taxon>
    </lineage>
</organism>
<evidence type="ECO:0000313" key="3">
    <source>
        <dbReference type="Proteomes" id="UP000622552"/>
    </source>
</evidence>
<name>A0A8J7GH29_9ACTN</name>
<feature type="region of interest" description="Disordered" evidence="1">
    <location>
        <begin position="1"/>
        <end position="37"/>
    </location>
</feature>
<dbReference type="RefSeq" id="WP_197003527.1">
    <property type="nucleotide sequence ID" value="NZ_BONS01000016.1"/>
</dbReference>
<protein>
    <submittedName>
        <fullName evidence="2">Uncharacterized protein</fullName>
    </submittedName>
</protein>
<dbReference type="Proteomes" id="UP000622552">
    <property type="component" value="Unassembled WGS sequence"/>
</dbReference>
<evidence type="ECO:0000256" key="1">
    <source>
        <dbReference type="SAM" id="MobiDB-lite"/>
    </source>
</evidence>
<dbReference type="AlphaFoldDB" id="A0A8J7GH29"/>
<accession>A0A8J7GH29</accession>
<sequence>MQVERHDGETGPGLGRDAGSGSAARRPRRAERQWSHASDIPVRQVSLLAAENVAFADREVDDW</sequence>
<comment type="caution">
    <text evidence="2">The sequence shown here is derived from an EMBL/GenBank/DDBJ whole genome shotgun (WGS) entry which is preliminary data.</text>
</comment>